<dbReference type="EMBL" id="CP051685">
    <property type="protein sequence ID" value="QJD99439.1"/>
    <property type="molecule type" value="Genomic_DNA"/>
</dbReference>
<feature type="compositionally biased region" description="Basic residues" evidence="1">
    <location>
        <begin position="1"/>
        <end position="10"/>
    </location>
</feature>
<dbReference type="KEGG" id="mfy:HH212_04885"/>
<protein>
    <recommendedName>
        <fullName evidence="4">TonB family protein</fullName>
    </recommendedName>
</protein>
<evidence type="ECO:0000313" key="3">
    <source>
        <dbReference type="Proteomes" id="UP000502415"/>
    </source>
</evidence>
<keyword evidence="3" id="KW-1185">Reference proteome</keyword>
<reference evidence="2 3" key="1">
    <citation type="submission" date="2020-04" db="EMBL/GenBank/DDBJ databases">
        <title>Genome sequencing of novel species.</title>
        <authorList>
            <person name="Heo J."/>
            <person name="Kim S.-J."/>
            <person name="Kim J.-S."/>
            <person name="Hong S.-B."/>
            <person name="Kwon S.-W."/>
        </authorList>
    </citation>
    <scope>NUCLEOTIDE SEQUENCE [LARGE SCALE GENOMIC DNA]</scope>
    <source>
        <strain evidence="2 3">GN2-R2</strain>
    </source>
</reference>
<dbReference type="Gene3D" id="3.30.1150.10">
    <property type="match status" value="1"/>
</dbReference>
<name>A0A7Z2ZRS9_9BURK</name>
<dbReference type="Proteomes" id="UP000502415">
    <property type="component" value="Chromosome"/>
</dbReference>
<proteinExistence type="predicted"/>
<feature type="region of interest" description="Disordered" evidence="1">
    <location>
        <begin position="1"/>
        <end position="28"/>
    </location>
</feature>
<accession>A0A7Z2ZRS9</accession>
<dbReference type="SUPFAM" id="SSF74653">
    <property type="entry name" value="TolA/TonB C-terminal domain"/>
    <property type="match status" value="1"/>
</dbReference>
<evidence type="ECO:0008006" key="4">
    <source>
        <dbReference type="Google" id="ProtNLM"/>
    </source>
</evidence>
<evidence type="ECO:0000256" key="1">
    <source>
        <dbReference type="SAM" id="MobiDB-lite"/>
    </source>
</evidence>
<dbReference type="AlphaFoldDB" id="A0A7Z2ZRS9"/>
<sequence>MRMPFRRRQKASPDASLAAYPPRARGMPPALQRPGAGNLPATPLAAAGLLIALAAASGCSNLSNDVADPYSVGRTTFGTIPWTEADYPGPPTPLSPSRLSPAGLDDYKTLVAQHVVQHNREHLYSGTLPPLLPAIVVLNITVDAAGHMTAVEVVRSRDPDASLVALAAMWRSVPLPRPHQLARTGAKLTFAETFLFADRERYQLRSLAGPQASE</sequence>
<gene>
    <name evidence="2" type="ORF">HH212_04885</name>
</gene>
<dbReference type="RefSeq" id="WP_169434334.1">
    <property type="nucleotide sequence ID" value="NZ_CP051685.1"/>
</dbReference>
<organism evidence="2 3">
    <name type="scientific">Massilia forsythiae</name>
    <dbReference type="NCBI Taxonomy" id="2728020"/>
    <lineage>
        <taxon>Bacteria</taxon>
        <taxon>Pseudomonadati</taxon>
        <taxon>Pseudomonadota</taxon>
        <taxon>Betaproteobacteria</taxon>
        <taxon>Burkholderiales</taxon>
        <taxon>Oxalobacteraceae</taxon>
        <taxon>Telluria group</taxon>
        <taxon>Massilia</taxon>
    </lineage>
</organism>
<evidence type="ECO:0000313" key="2">
    <source>
        <dbReference type="EMBL" id="QJD99439.1"/>
    </source>
</evidence>